<dbReference type="SMART" id="SM00443">
    <property type="entry name" value="G_patch"/>
    <property type="match status" value="1"/>
</dbReference>
<organism evidence="4 5">
    <name type="scientific">Lachancea thermotolerans (strain ATCC 56472 / CBS 6340 / NRRL Y-8284)</name>
    <name type="common">Yeast</name>
    <name type="synonym">Kluyveromyces thermotolerans</name>
    <dbReference type="NCBI Taxonomy" id="559295"/>
    <lineage>
        <taxon>Eukaryota</taxon>
        <taxon>Fungi</taxon>
        <taxon>Dikarya</taxon>
        <taxon>Ascomycota</taxon>
        <taxon>Saccharomycotina</taxon>
        <taxon>Saccharomycetes</taxon>
        <taxon>Saccharomycetales</taxon>
        <taxon>Saccharomycetaceae</taxon>
        <taxon>Lachancea</taxon>
    </lineage>
</organism>
<evidence type="ECO:0000256" key="1">
    <source>
        <dbReference type="SAM" id="Coils"/>
    </source>
</evidence>
<dbReference type="PANTHER" id="PTHR23329">
    <property type="entry name" value="TUFTELIN-INTERACTING PROTEIN 11-RELATED"/>
    <property type="match status" value="1"/>
</dbReference>
<keyword evidence="1" id="KW-0175">Coiled coil</keyword>
<dbReference type="FunCoup" id="C5DFJ7">
    <property type="interactions" value="952"/>
</dbReference>
<dbReference type="KEGG" id="lth:KLTH0D15664g"/>
<gene>
    <name evidence="4" type="ordered locus">KLTH0D15664g</name>
</gene>
<dbReference type="AlphaFoldDB" id="C5DFJ7"/>
<dbReference type="RefSeq" id="XP_002553390.1">
    <property type="nucleotide sequence ID" value="XM_002553344.1"/>
</dbReference>
<dbReference type="GO" id="GO:0071008">
    <property type="term" value="C:U2-type post-mRNA release spliceosomal complex"/>
    <property type="evidence" value="ECO:0007669"/>
    <property type="project" value="TreeGrafter"/>
</dbReference>
<keyword evidence="5" id="KW-1185">Reference proteome</keyword>
<dbReference type="GO" id="GO:0000390">
    <property type="term" value="P:spliceosomal complex disassembly"/>
    <property type="evidence" value="ECO:0007669"/>
    <property type="project" value="InterPro"/>
</dbReference>
<dbReference type="PANTHER" id="PTHR23329:SF1">
    <property type="entry name" value="TUFTELIN-INTERACTING PROTEIN 11"/>
    <property type="match status" value="1"/>
</dbReference>
<dbReference type="HOGENOM" id="CLU_434104_0_0_1"/>
<feature type="coiled-coil region" evidence="1">
    <location>
        <begin position="158"/>
        <end position="185"/>
    </location>
</feature>
<dbReference type="InterPro" id="IPR045211">
    <property type="entry name" value="TFP11/STIP/Ntr1"/>
</dbReference>
<feature type="compositionally biased region" description="Polar residues" evidence="2">
    <location>
        <begin position="1"/>
        <end position="12"/>
    </location>
</feature>
<feature type="region of interest" description="Disordered" evidence="2">
    <location>
        <begin position="68"/>
        <end position="97"/>
    </location>
</feature>
<dbReference type="STRING" id="559295.C5DFJ7"/>
<evidence type="ECO:0000313" key="5">
    <source>
        <dbReference type="Proteomes" id="UP000002036"/>
    </source>
</evidence>
<accession>C5DFJ7</accession>
<sequence>MQSIPQPAGSDTSDNDAPASKEMPTPSKPLIKKYGIGAKLLAQMGYVEGEGLGLNKSGITVPIEASKRPQSLGLGTPGMMTTRDDYSSSDEDEPDLSSTAVRFEVGKDVTDIKTEEETLQALKDLGLNALAAKVGDSLTRENIPHFQKQESKTLIGDLIDVTKQLQESSATLASLKNRIEDCVAEEVQVSRIKYLVNEPAPLIEKITLAMALEDLELRDKLIAHFLSTELDFSNGPPSLDPESEVLKLLNTIVDLVSYETDSSNSRLSRTQTIIYRYVFSRLRSIWEEFEMSQDKVDLFLTFLLYYEPILEFINCSAFILKTYVLPKLHKAIKKWSVCGEYSNSPREWYFNFTAFLDRGACDALDGEIEGKFVRYLESWYHRETPTTEADLFFVKQVLGRAKFELICHDIFLPRFLDQVWERYFDPFVELEDSCSGEGIGYYKEVLRRCRPLLTEEVRATITEAEFQDINQILYQWFCFSRKNFIPEATFWFNSLINRFYVDLSNSEIANIKRTLSFLGHPSLDPIHDECFSLKDALGLDSKSANEFTFKSIPMRKVTVSFKEVVQDYCDSHGLLFRKTNGEFARLRIGLGDDIVVPVFSIQSEASSCHVAIYNDVIWLKDSNSNYTPIFIWQLEGLLA</sequence>
<dbReference type="InParanoid" id="C5DFJ7"/>
<dbReference type="EMBL" id="CU928168">
    <property type="protein sequence ID" value="CAR22952.1"/>
    <property type="molecule type" value="Genomic_DNA"/>
</dbReference>
<dbReference type="PROSITE" id="PS50174">
    <property type="entry name" value="G_PATCH"/>
    <property type="match status" value="1"/>
</dbReference>
<dbReference type="GO" id="GO:0003676">
    <property type="term" value="F:nucleic acid binding"/>
    <property type="evidence" value="ECO:0007669"/>
    <property type="project" value="InterPro"/>
</dbReference>
<feature type="region of interest" description="Disordered" evidence="2">
    <location>
        <begin position="1"/>
        <end position="29"/>
    </location>
</feature>
<dbReference type="Proteomes" id="UP000002036">
    <property type="component" value="Chromosome D"/>
</dbReference>
<protein>
    <submittedName>
        <fullName evidence="4">KLTH0D15664p</fullName>
    </submittedName>
</protein>
<evidence type="ECO:0000256" key="2">
    <source>
        <dbReference type="SAM" id="MobiDB-lite"/>
    </source>
</evidence>
<dbReference type="InterPro" id="IPR000467">
    <property type="entry name" value="G_patch_dom"/>
</dbReference>
<dbReference type="OrthoDB" id="4822at2759"/>
<dbReference type="eggNOG" id="KOG2184">
    <property type="taxonomic scope" value="Eukaryota"/>
</dbReference>
<evidence type="ECO:0000313" key="4">
    <source>
        <dbReference type="EMBL" id="CAR22952.1"/>
    </source>
</evidence>
<dbReference type="OMA" id="NKILYQW"/>
<feature type="domain" description="G-patch" evidence="3">
    <location>
        <begin position="33"/>
        <end position="79"/>
    </location>
</feature>
<dbReference type="Pfam" id="PF01585">
    <property type="entry name" value="G-patch"/>
    <property type="match status" value="1"/>
</dbReference>
<proteinExistence type="predicted"/>
<dbReference type="GeneID" id="8295636"/>
<evidence type="ECO:0000259" key="3">
    <source>
        <dbReference type="PROSITE" id="PS50174"/>
    </source>
</evidence>
<reference evidence="4 5" key="1">
    <citation type="journal article" date="2009" name="Genome Res.">
        <title>Comparative genomics of protoploid Saccharomycetaceae.</title>
        <authorList>
            <consortium name="The Genolevures Consortium"/>
            <person name="Souciet J.-L."/>
            <person name="Dujon B."/>
            <person name="Gaillardin C."/>
            <person name="Johnston M."/>
            <person name="Baret P.V."/>
            <person name="Cliften P."/>
            <person name="Sherman D.J."/>
            <person name="Weissenbach J."/>
            <person name="Westhof E."/>
            <person name="Wincker P."/>
            <person name="Jubin C."/>
            <person name="Poulain J."/>
            <person name="Barbe V."/>
            <person name="Segurens B."/>
            <person name="Artiguenave F."/>
            <person name="Anthouard V."/>
            <person name="Vacherie B."/>
            <person name="Val M.-E."/>
            <person name="Fulton R.S."/>
            <person name="Minx P."/>
            <person name="Wilson R."/>
            <person name="Durrens P."/>
            <person name="Jean G."/>
            <person name="Marck C."/>
            <person name="Martin T."/>
            <person name="Nikolski M."/>
            <person name="Rolland T."/>
            <person name="Seret M.-L."/>
            <person name="Casaregola S."/>
            <person name="Despons L."/>
            <person name="Fairhead C."/>
            <person name="Fischer G."/>
            <person name="Lafontaine I."/>
            <person name="Leh V."/>
            <person name="Lemaire M."/>
            <person name="de Montigny J."/>
            <person name="Neuveglise C."/>
            <person name="Thierry A."/>
            <person name="Blanc-Lenfle I."/>
            <person name="Bleykasten C."/>
            <person name="Diffels J."/>
            <person name="Fritsch E."/>
            <person name="Frangeul L."/>
            <person name="Goeffon A."/>
            <person name="Jauniaux N."/>
            <person name="Kachouri-Lafond R."/>
            <person name="Payen C."/>
            <person name="Potier S."/>
            <person name="Pribylova L."/>
            <person name="Ozanne C."/>
            <person name="Richard G.-F."/>
            <person name="Sacerdot C."/>
            <person name="Straub M.-L."/>
            <person name="Talla E."/>
        </authorList>
    </citation>
    <scope>NUCLEOTIDE SEQUENCE [LARGE SCALE GENOMIC DNA]</scope>
    <source>
        <strain evidence="5">ATCC 56472 / CBS 6340 / NRRL Y-8284</strain>
    </source>
</reference>
<name>C5DFJ7_LACTC</name>